<dbReference type="OrthoDB" id="7485566at2759"/>
<name>A0A8J6E3D2_9EUKA</name>
<comment type="caution">
    <text evidence="1">The sequence shown here is derived from an EMBL/GenBank/DDBJ whole genome shotgun (WGS) entry which is preliminary data.</text>
</comment>
<dbReference type="InterPro" id="IPR043502">
    <property type="entry name" value="DNA/RNA_pol_sf"/>
</dbReference>
<organism evidence="1 2">
    <name type="scientific">Carpediemonas membranifera</name>
    <dbReference type="NCBI Taxonomy" id="201153"/>
    <lineage>
        <taxon>Eukaryota</taxon>
        <taxon>Metamonada</taxon>
        <taxon>Carpediemonas-like organisms</taxon>
        <taxon>Carpediemonas</taxon>
    </lineage>
</organism>
<sequence length="515" mass="55950">MRRTRRICAMTARGSSDENGATRAVQQLATADIIKWAPQSETNMQHTTVELRKTASEALTAHRTTCNMPQVDSAELERETEAIKNPGQARLVIAGLRMAGLIEDTVVHILVEGSLSTGRLTGRVAPAARSRAEADSAPCDEPPSDLEYELEYATDDTTARTAPATPPDARALIRKHLPGIPGMFIPALVSGSNVAWAELASNRTQAKHVKAVLRRAGAGKQRNSRINAPIREIQAGRSIRLQDYTPVSHTSSRDLCTSATKHTGDDTIAQRFTELHPEVVHPCPEVSNLGPADGVTLVESLEVTAQAIHDAIMRANGISRESSPGLPGLDYALLQQMVRQSKRRLSKALVPLVSDILSGRSFLSFLSECVLVPLDKPPIGEGCAPGVRPIAIGETIRRIVGAVAAKQVRSHISEALPNQYGLGERAGCERIKEWARQYYEGGAYLVTFDFANAFNTVSRPLVRKAVERICPALRYFMYSRRAHLSPTGGLNHIQSVGHSIYKTVTVIQGPPCLYC</sequence>
<dbReference type="Proteomes" id="UP000717585">
    <property type="component" value="Unassembled WGS sequence"/>
</dbReference>
<keyword evidence="2" id="KW-1185">Reference proteome</keyword>
<dbReference type="EMBL" id="JAHDYR010000028">
    <property type="protein sequence ID" value="KAG9392992.1"/>
    <property type="molecule type" value="Genomic_DNA"/>
</dbReference>
<evidence type="ECO:0000313" key="2">
    <source>
        <dbReference type="Proteomes" id="UP000717585"/>
    </source>
</evidence>
<reference evidence="1" key="1">
    <citation type="submission" date="2021-05" db="EMBL/GenBank/DDBJ databases">
        <title>A free-living protist that lacks canonical eukaryotic 1 DNA replication and segregation systems.</title>
        <authorList>
            <person name="Salas-Leiva D.E."/>
            <person name="Tromer E.C."/>
            <person name="Curtis B.A."/>
            <person name="Jerlstrom-Hultqvist J."/>
            <person name="Kolisko M."/>
            <person name="Yi Z."/>
            <person name="Salas-Leiva J.S."/>
            <person name="Gallot-Lavallee L."/>
            <person name="Kops G.J.P.L."/>
            <person name="Archibald J.M."/>
            <person name="Simpson A.G.B."/>
            <person name="Roger A.J."/>
        </authorList>
    </citation>
    <scope>NUCLEOTIDE SEQUENCE</scope>
    <source>
        <strain evidence="1">BICM</strain>
    </source>
</reference>
<evidence type="ECO:0008006" key="3">
    <source>
        <dbReference type="Google" id="ProtNLM"/>
    </source>
</evidence>
<dbReference type="SUPFAM" id="SSF56672">
    <property type="entry name" value="DNA/RNA polymerases"/>
    <property type="match status" value="1"/>
</dbReference>
<dbReference type="AlphaFoldDB" id="A0A8J6E3D2"/>
<gene>
    <name evidence="1" type="ORF">J8273_5586</name>
</gene>
<accession>A0A8J6E3D2</accession>
<proteinExistence type="predicted"/>
<protein>
    <recommendedName>
        <fullName evidence="3">Reverse transcriptase domain-containing protein</fullName>
    </recommendedName>
</protein>
<evidence type="ECO:0000313" key="1">
    <source>
        <dbReference type="EMBL" id="KAG9392992.1"/>
    </source>
</evidence>